<feature type="domain" description="Alanyl-tRNA synthetase class IIc N-terminal" evidence="1">
    <location>
        <begin position="44"/>
        <end position="100"/>
    </location>
</feature>
<evidence type="ECO:0000313" key="3">
    <source>
        <dbReference type="Proteomes" id="UP001227230"/>
    </source>
</evidence>
<evidence type="ECO:0000313" key="2">
    <source>
        <dbReference type="EMBL" id="WJZ84578.1"/>
    </source>
</evidence>
<evidence type="ECO:0000259" key="1">
    <source>
        <dbReference type="Pfam" id="PF01411"/>
    </source>
</evidence>
<gene>
    <name evidence="2" type="ORF">VitviT2T_004178</name>
</gene>
<dbReference type="PANTHER" id="PTHR11777:SF9">
    <property type="entry name" value="ALANINE--TRNA LIGASE, CYTOPLASMIC"/>
    <property type="match status" value="1"/>
</dbReference>
<dbReference type="SUPFAM" id="SSF101353">
    <property type="entry name" value="Putative anticodon-binding domain of alanyl-tRNA synthetase (AlaRS)"/>
    <property type="match status" value="1"/>
</dbReference>
<name>A0ABY9BPW5_VITVI</name>
<organism evidence="2 3">
    <name type="scientific">Vitis vinifera</name>
    <name type="common">Grape</name>
    <dbReference type="NCBI Taxonomy" id="29760"/>
    <lineage>
        <taxon>Eukaryota</taxon>
        <taxon>Viridiplantae</taxon>
        <taxon>Streptophyta</taxon>
        <taxon>Embryophyta</taxon>
        <taxon>Tracheophyta</taxon>
        <taxon>Spermatophyta</taxon>
        <taxon>Magnoliopsida</taxon>
        <taxon>eudicotyledons</taxon>
        <taxon>Gunneridae</taxon>
        <taxon>Pentapetalae</taxon>
        <taxon>rosids</taxon>
        <taxon>Vitales</taxon>
        <taxon>Vitaceae</taxon>
        <taxon>Viteae</taxon>
        <taxon>Vitis</taxon>
    </lineage>
</organism>
<dbReference type="InterPro" id="IPR018164">
    <property type="entry name" value="Ala-tRNA-synth_IIc_N"/>
</dbReference>
<protein>
    <recommendedName>
        <fullName evidence="1">Alanyl-tRNA synthetase class IIc N-terminal domain-containing protein</fullName>
    </recommendedName>
</protein>
<dbReference type="Proteomes" id="UP001227230">
    <property type="component" value="Chromosome 3"/>
</dbReference>
<dbReference type="InterPro" id="IPR050058">
    <property type="entry name" value="Ala-tRNA_ligase"/>
</dbReference>
<proteinExistence type="predicted"/>
<sequence>MKGMNRSENDQHTGDAALALDQNVQHILCIFFQSSIHDYLTYSVGNEGREYVLRRILHRDVRYGSEVLKAQEGFFNSLINIVVKVMGDVFPELKQHEVHISL</sequence>
<dbReference type="EMBL" id="CP126650">
    <property type="protein sequence ID" value="WJZ84578.1"/>
    <property type="molecule type" value="Genomic_DNA"/>
</dbReference>
<dbReference type="InterPro" id="IPR018162">
    <property type="entry name" value="Ala-tRNA-ligase_IIc_anticod-bd"/>
</dbReference>
<keyword evidence="3" id="KW-1185">Reference proteome</keyword>
<accession>A0ABY9BPW5</accession>
<dbReference type="Pfam" id="PF01411">
    <property type="entry name" value="tRNA-synt_2c"/>
    <property type="match status" value="1"/>
</dbReference>
<dbReference type="PANTHER" id="PTHR11777">
    <property type="entry name" value="ALANYL-TRNA SYNTHETASE"/>
    <property type="match status" value="1"/>
</dbReference>
<reference evidence="2 3" key="1">
    <citation type="journal article" date="2023" name="Hortic Res">
        <title>The complete reference genome for grapevine (Vitis vinifera L.) genetics and breeding.</title>
        <authorList>
            <person name="Shi X."/>
            <person name="Cao S."/>
            <person name="Wang X."/>
            <person name="Huang S."/>
            <person name="Wang Y."/>
            <person name="Liu Z."/>
            <person name="Liu W."/>
            <person name="Leng X."/>
            <person name="Peng Y."/>
            <person name="Wang N."/>
            <person name="Wang Y."/>
            <person name="Ma Z."/>
            <person name="Xu X."/>
            <person name="Zhang F."/>
            <person name="Xue H."/>
            <person name="Zhong H."/>
            <person name="Wang Y."/>
            <person name="Zhang K."/>
            <person name="Velt A."/>
            <person name="Avia K."/>
            <person name="Holtgrawe D."/>
            <person name="Grimplet J."/>
            <person name="Matus J.T."/>
            <person name="Ware D."/>
            <person name="Wu X."/>
            <person name="Wang H."/>
            <person name="Liu C."/>
            <person name="Fang Y."/>
            <person name="Rustenholz C."/>
            <person name="Cheng Z."/>
            <person name="Xiao H."/>
            <person name="Zhou Y."/>
        </authorList>
    </citation>
    <scope>NUCLEOTIDE SEQUENCE [LARGE SCALE GENOMIC DNA]</scope>
    <source>
        <strain evidence="3">cv. Pinot noir / PN40024</strain>
        <tissue evidence="2">Leaf</tissue>
    </source>
</reference>